<dbReference type="InterPro" id="IPR051044">
    <property type="entry name" value="MAG_DAG_Lipase"/>
</dbReference>
<feature type="domain" description="Serine aminopeptidase S33" evidence="1">
    <location>
        <begin position="144"/>
        <end position="233"/>
    </location>
</feature>
<evidence type="ECO:0000313" key="3">
    <source>
        <dbReference type="Proteomes" id="UP000183561"/>
    </source>
</evidence>
<feature type="domain" description="Serine aminopeptidase S33" evidence="1">
    <location>
        <begin position="21"/>
        <end position="131"/>
    </location>
</feature>
<reference evidence="3" key="1">
    <citation type="submission" date="2016-10" db="EMBL/GenBank/DDBJ databases">
        <authorList>
            <person name="Varghese N."/>
            <person name="Submissions S."/>
        </authorList>
    </citation>
    <scope>NUCLEOTIDE SEQUENCE [LARGE SCALE GENOMIC DNA]</scope>
    <source>
        <strain evidence="3">DSM 44498</strain>
    </source>
</reference>
<dbReference type="Proteomes" id="UP000183561">
    <property type="component" value="Unassembled WGS sequence"/>
</dbReference>
<organism evidence="2 3">
    <name type="scientific">Rhodococcus koreensis</name>
    <dbReference type="NCBI Taxonomy" id="99653"/>
    <lineage>
        <taxon>Bacteria</taxon>
        <taxon>Bacillati</taxon>
        <taxon>Actinomycetota</taxon>
        <taxon>Actinomycetes</taxon>
        <taxon>Mycobacteriales</taxon>
        <taxon>Nocardiaceae</taxon>
        <taxon>Rhodococcus</taxon>
    </lineage>
</organism>
<name>A0A1H4TEP2_9NOCA</name>
<protein>
    <submittedName>
        <fullName evidence="2">Lysophospholipase, alpha-beta hydrolase superfamily</fullName>
    </submittedName>
</protein>
<dbReference type="GO" id="GO:0016787">
    <property type="term" value="F:hydrolase activity"/>
    <property type="evidence" value="ECO:0007669"/>
    <property type="project" value="UniProtKB-KW"/>
</dbReference>
<proteinExistence type="predicted"/>
<dbReference type="SUPFAM" id="SSF53474">
    <property type="entry name" value="alpha/beta-Hydrolases"/>
    <property type="match status" value="1"/>
</dbReference>
<dbReference type="InterPro" id="IPR022742">
    <property type="entry name" value="Hydrolase_4"/>
</dbReference>
<dbReference type="Gene3D" id="3.40.50.1820">
    <property type="entry name" value="alpha/beta hydrolase"/>
    <property type="match status" value="1"/>
</dbReference>
<dbReference type="AlphaFoldDB" id="A0A1H4TEP2"/>
<sequence length="262" mass="27764">MPFFDGVRNKIYYRHWAARSAHAQVLLLHGFGEHTGHYHRLAGQLTDAGIEVWGPDHLGHGHTGGRPGMFPSVDELASNAGILLDLMTSTRPDLPVVIVGHSLGALTGALLAMRTATARTGLVMTGAPLWGLPPEAEGRTDLIMAKDEEYLDALANDPLGFDTAPAEPNLWSALAVAGCKVRTGLPALIMPILLINGEHDAFAAPGKASEFASELHQCRAVAIPGGYHDIPNDLAHREVAGLIIEATTQWCSAGPVLSASSR</sequence>
<accession>A0A1H4TEP2</accession>
<keyword evidence="2" id="KW-0378">Hydrolase</keyword>
<dbReference type="Pfam" id="PF12146">
    <property type="entry name" value="Hydrolase_4"/>
    <property type="match status" value="2"/>
</dbReference>
<evidence type="ECO:0000259" key="1">
    <source>
        <dbReference type="Pfam" id="PF12146"/>
    </source>
</evidence>
<evidence type="ECO:0000313" key="2">
    <source>
        <dbReference type="EMBL" id="SEC54912.1"/>
    </source>
</evidence>
<dbReference type="EMBL" id="FNSV01000005">
    <property type="protein sequence ID" value="SEC54912.1"/>
    <property type="molecule type" value="Genomic_DNA"/>
</dbReference>
<dbReference type="InterPro" id="IPR029058">
    <property type="entry name" value="AB_hydrolase_fold"/>
</dbReference>
<gene>
    <name evidence="2" type="ORF">SAMN04490239_4502</name>
</gene>
<dbReference type="RefSeq" id="WP_072939197.1">
    <property type="nucleotide sequence ID" value="NZ_FNSV01000005.1"/>
</dbReference>
<keyword evidence="3" id="KW-1185">Reference proteome</keyword>
<dbReference type="OrthoDB" id="9806902at2"/>
<dbReference type="PANTHER" id="PTHR11614">
    <property type="entry name" value="PHOSPHOLIPASE-RELATED"/>
    <property type="match status" value="1"/>
</dbReference>